<comment type="caution">
    <text evidence="2">The sequence shown here is derived from an EMBL/GenBank/DDBJ whole genome shotgun (WGS) entry which is preliminary data.</text>
</comment>
<evidence type="ECO:0000256" key="1">
    <source>
        <dbReference type="SAM" id="MobiDB-lite"/>
    </source>
</evidence>
<protein>
    <submittedName>
        <fullName evidence="2">Uncharacterized protein</fullName>
    </submittedName>
</protein>
<accession>A0A9P1J516</accession>
<sequence length="472" mass="54236">MGDRPFSFIETQETSSGAHQEMSNQPPPLILPLTTESLDVLDSPHTRRNGFIGSMHSSIDAMMQFETSYDNMIHNLFINITHQQKMDSINFLFGYYIPQRCEYNIRKLNDMMSYPNYSYDKDNHILTSLITGLPVELCYGFVKELEDAMHMIEADARIVLIQYPNKYDQLFSIVRELQCRLGYFQKLYNQRECKSVYEAMSDGYFVRKHSLRRTAENLRANLHLPDVLTTIRVEGRFDKFWRELPEISNDLLHFFETFQDVVELDNAQAISLSNDLKNHFNEVWNSWHITKNYLMRTRKFFDLKAANEQRFQQRRPSLRTELAYEKESDRFSSAIIGVLEQGEAPAEPMTTRTPGKLNVGSIGGKLNNLLLAGPPGKSPNATLPRVPGKLNSSPIGDKLNGLLLAGPSTPVPKEKPIEKKPENSNKTLINVLKSRPRPPTNRRPPSRSMPVIPKPSDEEDEKVKELIESLRL</sequence>
<feature type="compositionally biased region" description="Basic and acidic residues" evidence="1">
    <location>
        <begin position="412"/>
        <end position="423"/>
    </location>
</feature>
<dbReference type="Proteomes" id="UP001152747">
    <property type="component" value="Unassembled WGS sequence"/>
</dbReference>
<dbReference type="OrthoDB" id="10677996at2759"/>
<reference evidence="2" key="1">
    <citation type="submission" date="2022-11" db="EMBL/GenBank/DDBJ databases">
        <authorList>
            <person name="Kikuchi T."/>
        </authorList>
    </citation>
    <scope>NUCLEOTIDE SEQUENCE</scope>
    <source>
        <strain evidence="2">PS1010</strain>
    </source>
</reference>
<organism evidence="2 3">
    <name type="scientific">Caenorhabditis angaria</name>
    <dbReference type="NCBI Taxonomy" id="860376"/>
    <lineage>
        <taxon>Eukaryota</taxon>
        <taxon>Metazoa</taxon>
        <taxon>Ecdysozoa</taxon>
        <taxon>Nematoda</taxon>
        <taxon>Chromadorea</taxon>
        <taxon>Rhabditida</taxon>
        <taxon>Rhabditina</taxon>
        <taxon>Rhabditomorpha</taxon>
        <taxon>Rhabditoidea</taxon>
        <taxon>Rhabditidae</taxon>
        <taxon>Peloderinae</taxon>
        <taxon>Caenorhabditis</taxon>
    </lineage>
</organism>
<evidence type="ECO:0000313" key="3">
    <source>
        <dbReference type="Proteomes" id="UP001152747"/>
    </source>
</evidence>
<keyword evidence="3" id="KW-1185">Reference proteome</keyword>
<feature type="compositionally biased region" description="Polar residues" evidence="1">
    <location>
        <begin position="9"/>
        <end position="24"/>
    </location>
</feature>
<feature type="compositionally biased region" description="Basic and acidic residues" evidence="1">
    <location>
        <begin position="461"/>
        <end position="472"/>
    </location>
</feature>
<feature type="region of interest" description="Disordered" evidence="1">
    <location>
        <begin position="1"/>
        <end position="26"/>
    </location>
</feature>
<proteinExistence type="predicted"/>
<dbReference type="AlphaFoldDB" id="A0A9P1J516"/>
<feature type="region of interest" description="Disordered" evidence="1">
    <location>
        <begin position="370"/>
        <end position="472"/>
    </location>
</feature>
<evidence type="ECO:0000313" key="2">
    <source>
        <dbReference type="EMBL" id="CAI5455775.1"/>
    </source>
</evidence>
<gene>
    <name evidence="2" type="ORF">CAMP_LOCUS18412</name>
</gene>
<dbReference type="EMBL" id="CANHGI010000006">
    <property type="protein sequence ID" value="CAI5455775.1"/>
    <property type="molecule type" value="Genomic_DNA"/>
</dbReference>
<name>A0A9P1J516_9PELO</name>